<dbReference type="KEGG" id="tcz:108766276"/>
<name>A0A195DN64_9HYME</name>
<sequence>MSCFTVYKDKNRLSSLPPPCYHCKPFYCTSNGCLSPEPRLPKYCHYPPSCPPLMCRSRSEPLPLPPTICIAGPCPQRSFSKSYCRPSAPKILPPSSCVRFCIRYTNKGSSYYPCYWSNLSKCPSIASVRNVRII</sequence>
<organism evidence="1 2">
    <name type="scientific">Trachymyrmex cornetzi</name>
    <dbReference type="NCBI Taxonomy" id="471704"/>
    <lineage>
        <taxon>Eukaryota</taxon>
        <taxon>Metazoa</taxon>
        <taxon>Ecdysozoa</taxon>
        <taxon>Arthropoda</taxon>
        <taxon>Hexapoda</taxon>
        <taxon>Insecta</taxon>
        <taxon>Pterygota</taxon>
        <taxon>Neoptera</taxon>
        <taxon>Endopterygota</taxon>
        <taxon>Hymenoptera</taxon>
        <taxon>Apocrita</taxon>
        <taxon>Aculeata</taxon>
        <taxon>Formicoidea</taxon>
        <taxon>Formicidae</taxon>
        <taxon>Myrmicinae</taxon>
        <taxon>Trachymyrmex</taxon>
    </lineage>
</organism>
<evidence type="ECO:0000313" key="2">
    <source>
        <dbReference type="Proteomes" id="UP000078492"/>
    </source>
</evidence>
<dbReference type="EMBL" id="KQ980734">
    <property type="protein sequence ID" value="KYN13939.1"/>
    <property type="molecule type" value="Genomic_DNA"/>
</dbReference>
<accession>A0A195DN64</accession>
<dbReference type="AlphaFoldDB" id="A0A195DN64"/>
<proteinExistence type="predicted"/>
<protein>
    <submittedName>
        <fullName evidence="1">Uncharacterized protein</fullName>
    </submittedName>
</protein>
<keyword evidence="2" id="KW-1185">Reference proteome</keyword>
<dbReference type="OrthoDB" id="7634100at2759"/>
<reference evidence="1 2" key="1">
    <citation type="submission" date="2015-09" db="EMBL/GenBank/DDBJ databases">
        <title>Trachymyrmex cornetzi WGS genome.</title>
        <authorList>
            <person name="Nygaard S."/>
            <person name="Hu H."/>
            <person name="Boomsma J."/>
            <person name="Zhang G."/>
        </authorList>
    </citation>
    <scope>NUCLEOTIDE SEQUENCE [LARGE SCALE GENOMIC DNA]</scope>
    <source>
        <strain evidence="1">Tcor2-1</strain>
        <tissue evidence="1">Whole body</tissue>
    </source>
</reference>
<gene>
    <name evidence="1" type="ORF">ALC57_14013</name>
</gene>
<evidence type="ECO:0000313" key="1">
    <source>
        <dbReference type="EMBL" id="KYN13939.1"/>
    </source>
</evidence>
<dbReference type="Proteomes" id="UP000078492">
    <property type="component" value="Unassembled WGS sequence"/>
</dbReference>